<dbReference type="GO" id="GO:0004658">
    <property type="term" value="F:propionyl-CoA carboxylase activity"/>
    <property type="evidence" value="ECO:0007669"/>
    <property type="project" value="TreeGrafter"/>
</dbReference>
<gene>
    <name evidence="2" type="ORF">MRX98_16390</name>
</gene>
<dbReference type="InterPro" id="IPR011763">
    <property type="entry name" value="COA_CT_C"/>
</dbReference>
<comment type="caution">
    <text evidence="2">The sequence shown here is derived from an EMBL/GenBank/DDBJ whole genome shotgun (WGS) entry which is preliminary data.</text>
</comment>
<dbReference type="PANTHER" id="PTHR43842:SF2">
    <property type="entry name" value="PROPIONYL-COA CARBOXYLASE BETA CHAIN, MITOCHONDRIAL"/>
    <property type="match status" value="1"/>
</dbReference>
<dbReference type="Gene3D" id="3.90.226.10">
    <property type="entry name" value="2-enoyl-CoA Hydratase, Chain A, domain 1"/>
    <property type="match status" value="2"/>
</dbReference>
<accession>A0AA41R6K8</accession>
<dbReference type="Proteomes" id="UP001165427">
    <property type="component" value="Unassembled WGS sequence"/>
</dbReference>
<feature type="domain" description="CoA carboxyltransferase C-terminal" evidence="1">
    <location>
        <begin position="268"/>
        <end position="502"/>
    </location>
</feature>
<dbReference type="AlphaFoldDB" id="A0AA41R6K8"/>
<dbReference type="InterPro" id="IPR051047">
    <property type="entry name" value="AccD/PCCB"/>
</dbReference>
<dbReference type="EMBL" id="JALJRB010000021">
    <property type="protein sequence ID" value="MCJ8502165.1"/>
    <property type="molecule type" value="Genomic_DNA"/>
</dbReference>
<dbReference type="InterPro" id="IPR034733">
    <property type="entry name" value="AcCoA_carboxyl_beta"/>
</dbReference>
<protein>
    <submittedName>
        <fullName evidence="2">Biotin carboxylase</fullName>
    </submittedName>
</protein>
<evidence type="ECO:0000313" key="3">
    <source>
        <dbReference type="Proteomes" id="UP001165427"/>
    </source>
</evidence>
<name>A0AA41R6K8_9BACT</name>
<organism evidence="2 3">
    <name type="scientific">Desulfatitalea alkaliphila</name>
    <dbReference type="NCBI Taxonomy" id="2929485"/>
    <lineage>
        <taxon>Bacteria</taxon>
        <taxon>Pseudomonadati</taxon>
        <taxon>Thermodesulfobacteriota</taxon>
        <taxon>Desulfobacteria</taxon>
        <taxon>Desulfobacterales</taxon>
        <taxon>Desulfosarcinaceae</taxon>
        <taxon>Desulfatitalea</taxon>
    </lineage>
</organism>
<reference evidence="2" key="1">
    <citation type="submission" date="2022-04" db="EMBL/GenBank/DDBJ databases">
        <title>Desulfatitalea alkaliphila sp. nov., a novel anaerobic sulfate-reducing bacterium isolated from terrestrial mud volcano, Taman Peninsula, Russia.</title>
        <authorList>
            <person name="Khomyakova M.A."/>
            <person name="Merkel A.Y."/>
            <person name="Slobodkin A.I."/>
        </authorList>
    </citation>
    <scope>NUCLEOTIDE SEQUENCE</scope>
    <source>
        <strain evidence="2">M08but</strain>
    </source>
</reference>
<dbReference type="PANTHER" id="PTHR43842">
    <property type="entry name" value="PROPIONYL-COA CARBOXYLASE BETA CHAIN"/>
    <property type="match status" value="1"/>
</dbReference>
<evidence type="ECO:0000259" key="1">
    <source>
        <dbReference type="PROSITE" id="PS50989"/>
    </source>
</evidence>
<dbReference type="Pfam" id="PF01039">
    <property type="entry name" value="Carboxyl_trans"/>
    <property type="match status" value="1"/>
</dbReference>
<dbReference type="PROSITE" id="PS50989">
    <property type="entry name" value="COA_CT_CTER"/>
    <property type="match status" value="1"/>
</dbReference>
<keyword evidence="3" id="KW-1185">Reference proteome</keyword>
<dbReference type="SUPFAM" id="SSF52096">
    <property type="entry name" value="ClpP/crotonase"/>
    <property type="match status" value="2"/>
</dbReference>
<proteinExistence type="predicted"/>
<dbReference type="RefSeq" id="WP_246912424.1">
    <property type="nucleotide sequence ID" value="NZ_JALJRB010000021.1"/>
</dbReference>
<evidence type="ECO:0000313" key="2">
    <source>
        <dbReference type="EMBL" id="MCJ8502165.1"/>
    </source>
</evidence>
<dbReference type="InterPro" id="IPR029045">
    <property type="entry name" value="ClpP/crotonase-like_dom_sf"/>
</dbReference>
<sequence length="519" mass="55820">MRPELAELYARLSFGLDANRPDAVDKRRRQNRRTARANVEDLCDPGTFLEYGALAIAAQRSRRSMEDLIRKTPADGLIAGVAAVNGQWFAEERSRCMLMAYDYTVLAGTQGHFNHKKMDRMLKLAYDQKLPLIYLGEGGGGRPGDVDASGVVVAGLDLGTFASFARLSGHVPVVGVVSGFCFAGNAALLGCCDVIIATSSSNIGMGGPVMIEGGGLGVYRPEEVGPMEVQTENGVVDIEVADDVQAMAVARQCLSYFQGTLPVWEAGDQLRLRDLVPESRRRAYDVRTVIEGLADIGSFLELRPKFGPSMVTGLLRIEGRPMGVIANNPAYMAGAIEAEGADKAARLMMLCNAHGLPILSLCDTPGFMVGPEVEKRAQVRHVCRMFVVGSHVSVPFFTVVLRRGYGLGVMAMAKGGFHESFFSAAWPTGEFGGMGLEGAVKAGFKKELAAVEDPQAREALYNKLVAGMYERGKAINAAAQLEIDAVIDPAVTRQWLLQGLKSLPPRPPGAAQHAFVDPW</sequence>